<dbReference type="Proteomes" id="UP001652445">
    <property type="component" value="Unassembled WGS sequence"/>
</dbReference>
<reference evidence="2 3" key="1">
    <citation type="submission" date="2022-09" db="EMBL/GenBank/DDBJ databases">
        <authorList>
            <person name="Han X.L."/>
            <person name="Wang Q."/>
            <person name="Lu T."/>
        </authorList>
    </citation>
    <scope>NUCLEOTIDE SEQUENCE [LARGE SCALE GENOMIC DNA]</scope>
    <source>
        <strain evidence="2 3">WQ 127069</strain>
    </source>
</reference>
<protein>
    <submittedName>
        <fullName evidence="2">Class I SAM-dependent methyltransferase</fullName>
    </submittedName>
</protein>
<dbReference type="EMBL" id="JAOQIO010000119">
    <property type="protein sequence ID" value="MCU6797413.1"/>
    <property type="molecule type" value="Genomic_DNA"/>
</dbReference>
<dbReference type="Gene3D" id="3.40.50.150">
    <property type="entry name" value="Vaccinia Virus protein VP39"/>
    <property type="match status" value="1"/>
</dbReference>
<sequence length="100" mass="11367">MQKADYRKIAPYRASLAQWLELIWSYIHRQPAVSFLDLGCGTGKSFIPIANRLGYKVTGVDASKAMLSKAKEKDTEQLLEQFYPEVKDRDNTSLQGVKRS</sequence>
<keyword evidence="2" id="KW-0489">Methyltransferase</keyword>
<dbReference type="CDD" id="cd02440">
    <property type="entry name" value="AdoMet_MTases"/>
    <property type="match status" value="1"/>
</dbReference>
<dbReference type="SUPFAM" id="SSF53335">
    <property type="entry name" value="S-adenosyl-L-methionine-dependent methyltransferases"/>
    <property type="match status" value="1"/>
</dbReference>
<dbReference type="GO" id="GO:0008168">
    <property type="term" value="F:methyltransferase activity"/>
    <property type="evidence" value="ECO:0007669"/>
    <property type="project" value="UniProtKB-KW"/>
</dbReference>
<comment type="caution">
    <text evidence="2">The sequence shown here is derived from an EMBL/GenBank/DDBJ whole genome shotgun (WGS) entry which is preliminary data.</text>
</comment>
<dbReference type="InterPro" id="IPR041698">
    <property type="entry name" value="Methyltransf_25"/>
</dbReference>
<dbReference type="GO" id="GO:0032259">
    <property type="term" value="P:methylation"/>
    <property type="evidence" value="ECO:0007669"/>
    <property type="project" value="UniProtKB-KW"/>
</dbReference>
<keyword evidence="3" id="KW-1185">Reference proteome</keyword>
<accession>A0ABT2URX0</accession>
<feature type="domain" description="Methyltransferase" evidence="1">
    <location>
        <begin position="36"/>
        <end position="78"/>
    </location>
</feature>
<proteinExistence type="predicted"/>
<keyword evidence="2" id="KW-0808">Transferase</keyword>
<gene>
    <name evidence="2" type="ORF">OB236_35340</name>
</gene>
<dbReference type="Pfam" id="PF13649">
    <property type="entry name" value="Methyltransf_25"/>
    <property type="match status" value="1"/>
</dbReference>
<organism evidence="2 3">
    <name type="scientific">Paenibacillus baimaensis</name>
    <dbReference type="NCBI Taxonomy" id="2982185"/>
    <lineage>
        <taxon>Bacteria</taxon>
        <taxon>Bacillati</taxon>
        <taxon>Bacillota</taxon>
        <taxon>Bacilli</taxon>
        <taxon>Bacillales</taxon>
        <taxon>Paenibacillaceae</taxon>
        <taxon>Paenibacillus</taxon>
    </lineage>
</organism>
<dbReference type="RefSeq" id="WP_262688203.1">
    <property type="nucleotide sequence ID" value="NZ_JAOQIO010000119.1"/>
</dbReference>
<evidence type="ECO:0000313" key="3">
    <source>
        <dbReference type="Proteomes" id="UP001652445"/>
    </source>
</evidence>
<evidence type="ECO:0000313" key="2">
    <source>
        <dbReference type="EMBL" id="MCU6797413.1"/>
    </source>
</evidence>
<evidence type="ECO:0000259" key="1">
    <source>
        <dbReference type="Pfam" id="PF13649"/>
    </source>
</evidence>
<dbReference type="InterPro" id="IPR029063">
    <property type="entry name" value="SAM-dependent_MTases_sf"/>
</dbReference>
<name>A0ABT2URX0_9BACL</name>